<evidence type="ECO:0000256" key="4">
    <source>
        <dbReference type="ARBA" id="ARBA00022989"/>
    </source>
</evidence>
<evidence type="ECO:0000256" key="6">
    <source>
        <dbReference type="ARBA" id="ARBA00023180"/>
    </source>
</evidence>
<comment type="caution">
    <text evidence="8">The sequence shown here is derived from an EMBL/GenBank/DDBJ whole genome shotgun (WGS) entry which is preliminary data.</text>
</comment>
<dbReference type="AlphaFoldDB" id="A0A8J2KC01"/>
<keyword evidence="4 7" id="KW-1133">Transmembrane helix</keyword>
<sequence>GKARGCRASLWVRGESQRKLGSVGKWAGRRGGLVIFVGIVVLVCMCFGIQNIHLDTTLDSLWTPDSGRLLHELTYVSRVSGLSTDTNEMLIQTPKKSSSHSMLHSKALLEHLEVLQRALGVTVDLFDLNWSLKDLCYSANIQQLDVQFIDQIFEKVFPCIIITPLDCFWEGSKLLGPNVPITIPGFPGSMKWTNLNPQELLRRARLVPEANVQSFPFEIVEGFMKR</sequence>
<evidence type="ECO:0000313" key="9">
    <source>
        <dbReference type="Proteomes" id="UP000708208"/>
    </source>
</evidence>
<keyword evidence="5 7" id="KW-0472">Membrane</keyword>
<dbReference type="GO" id="GO:0005119">
    <property type="term" value="F:smoothened binding"/>
    <property type="evidence" value="ECO:0007669"/>
    <property type="project" value="TreeGrafter"/>
</dbReference>
<feature type="transmembrane region" description="Helical" evidence="7">
    <location>
        <begin position="32"/>
        <end position="50"/>
    </location>
</feature>
<dbReference type="Proteomes" id="UP000708208">
    <property type="component" value="Unassembled WGS sequence"/>
</dbReference>
<gene>
    <name evidence="8" type="ORF">AFUS01_LOCUS24130</name>
</gene>
<accession>A0A8J2KC01</accession>
<proteinExistence type="inferred from homology"/>
<dbReference type="PANTHER" id="PTHR46022">
    <property type="entry name" value="PROTEIN PATCHED"/>
    <property type="match status" value="1"/>
</dbReference>
<keyword evidence="9" id="KW-1185">Reference proteome</keyword>
<comment type="similarity">
    <text evidence="2">Belongs to the patched family.</text>
</comment>
<name>A0A8J2KC01_9HEXA</name>
<dbReference type="GO" id="GO:0045879">
    <property type="term" value="P:negative regulation of smoothened signaling pathway"/>
    <property type="evidence" value="ECO:0007669"/>
    <property type="project" value="TreeGrafter"/>
</dbReference>
<dbReference type="PANTHER" id="PTHR46022:SF1">
    <property type="entry name" value="PROTEIN PATCHED"/>
    <property type="match status" value="1"/>
</dbReference>
<feature type="non-terminal residue" evidence="8">
    <location>
        <position position="226"/>
    </location>
</feature>
<protein>
    <recommendedName>
        <fullName evidence="10">Patched 2</fullName>
    </recommendedName>
</protein>
<evidence type="ECO:0000256" key="3">
    <source>
        <dbReference type="ARBA" id="ARBA00022692"/>
    </source>
</evidence>
<dbReference type="EMBL" id="CAJVCH010297868">
    <property type="protein sequence ID" value="CAG7785512.1"/>
    <property type="molecule type" value="Genomic_DNA"/>
</dbReference>
<organism evidence="8 9">
    <name type="scientific">Allacma fusca</name>
    <dbReference type="NCBI Taxonomy" id="39272"/>
    <lineage>
        <taxon>Eukaryota</taxon>
        <taxon>Metazoa</taxon>
        <taxon>Ecdysozoa</taxon>
        <taxon>Arthropoda</taxon>
        <taxon>Hexapoda</taxon>
        <taxon>Collembola</taxon>
        <taxon>Symphypleona</taxon>
        <taxon>Sminthuridae</taxon>
        <taxon>Allacma</taxon>
    </lineage>
</organism>
<dbReference type="GO" id="GO:0008158">
    <property type="term" value="F:hedgehog receptor activity"/>
    <property type="evidence" value="ECO:0007669"/>
    <property type="project" value="TreeGrafter"/>
</dbReference>
<keyword evidence="6" id="KW-0325">Glycoprotein</keyword>
<dbReference type="GO" id="GO:0005886">
    <property type="term" value="C:plasma membrane"/>
    <property type="evidence" value="ECO:0007669"/>
    <property type="project" value="TreeGrafter"/>
</dbReference>
<reference evidence="8" key="1">
    <citation type="submission" date="2021-06" db="EMBL/GenBank/DDBJ databases">
        <authorList>
            <person name="Hodson N. C."/>
            <person name="Mongue J. A."/>
            <person name="Jaron S. K."/>
        </authorList>
    </citation>
    <scope>NUCLEOTIDE SEQUENCE</scope>
</reference>
<feature type="non-terminal residue" evidence="8">
    <location>
        <position position="1"/>
    </location>
</feature>
<evidence type="ECO:0000256" key="5">
    <source>
        <dbReference type="ARBA" id="ARBA00023136"/>
    </source>
</evidence>
<evidence type="ECO:0000256" key="1">
    <source>
        <dbReference type="ARBA" id="ARBA00004141"/>
    </source>
</evidence>
<comment type="subcellular location">
    <subcellularLocation>
        <location evidence="1">Membrane</location>
        <topology evidence="1">Multi-pass membrane protein</topology>
    </subcellularLocation>
</comment>
<evidence type="ECO:0000313" key="8">
    <source>
        <dbReference type="EMBL" id="CAG7785512.1"/>
    </source>
</evidence>
<evidence type="ECO:0000256" key="2">
    <source>
        <dbReference type="ARBA" id="ARBA00005585"/>
    </source>
</evidence>
<dbReference type="OrthoDB" id="5873834at2759"/>
<keyword evidence="3 7" id="KW-0812">Transmembrane</keyword>
<evidence type="ECO:0008006" key="10">
    <source>
        <dbReference type="Google" id="ProtNLM"/>
    </source>
</evidence>
<evidence type="ECO:0000256" key="7">
    <source>
        <dbReference type="SAM" id="Phobius"/>
    </source>
</evidence>
<dbReference type="GO" id="GO:0097108">
    <property type="term" value="F:hedgehog family protein binding"/>
    <property type="evidence" value="ECO:0007669"/>
    <property type="project" value="TreeGrafter"/>
</dbReference>